<evidence type="ECO:0000256" key="1">
    <source>
        <dbReference type="SAM" id="SignalP"/>
    </source>
</evidence>
<dbReference type="Proteomes" id="UP000012960">
    <property type="component" value="Unplaced"/>
</dbReference>
<dbReference type="AlphaFoldDB" id="A0A804JI75"/>
<keyword evidence="3" id="KW-1185">Reference proteome</keyword>
<evidence type="ECO:0000313" key="2">
    <source>
        <dbReference type="EnsemblPlants" id="Ma06_p19990.1"/>
    </source>
</evidence>
<name>A0A804JI75_MUSAM</name>
<dbReference type="EnsemblPlants" id="Ma06_t19990.1">
    <property type="protein sequence ID" value="Ma06_p19990.1"/>
    <property type="gene ID" value="Ma06_g19990"/>
</dbReference>
<dbReference type="InParanoid" id="A0A804JI75"/>
<feature type="chain" id="PRO_5032896129" evidence="1">
    <location>
        <begin position="20"/>
        <end position="30"/>
    </location>
</feature>
<accession>A0A804JI75</accession>
<sequence length="30" mass="3431">MKLELQLLLLISIVGHAQFSFLPSYEPQQS</sequence>
<evidence type="ECO:0000313" key="3">
    <source>
        <dbReference type="Proteomes" id="UP000012960"/>
    </source>
</evidence>
<protein>
    <submittedName>
        <fullName evidence="2">Uncharacterized protein</fullName>
    </submittedName>
</protein>
<keyword evidence="1" id="KW-0732">Signal</keyword>
<organism evidence="2 3">
    <name type="scientific">Musa acuminata subsp. malaccensis</name>
    <name type="common">Wild banana</name>
    <name type="synonym">Musa malaccensis</name>
    <dbReference type="NCBI Taxonomy" id="214687"/>
    <lineage>
        <taxon>Eukaryota</taxon>
        <taxon>Viridiplantae</taxon>
        <taxon>Streptophyta</taxon>
        <taxon>Embryophyta</taxon>
        <taxon>Tracheophyta</taxon>
        <taxon>Spermatophyta</taxon>
        <taxon>Magnoliopsida</taxon>
        <taxon>Liliopsida</taxon>
        <taxon>Zingiberales</taxon>
        <taxon>Musaceae</taxon>
        <taxon>Musa</taxon>
    </lineage>
</organism>
<proteinExistence type="predicted"/>
<feature type="signal peptide" evidence="1">
    <location>
        <begin position="1"/>
        <end position="19"/>
    </location>
</feature>
<dbReference type="Gramene" id="Ma06_t19990.1">
    <property type="protein sequence ID" value="Ma06_p19990.1"/>
    <property type="gene ID" value="Ma06_g19990"/>
</dbReference>
<reference evidence="2" key="1">
    <citation type="submission" date="2021-05" db="UniProtKB">
        <authorList>
            <consortium name="EnsemblPlants"/>
        </authorList>
    </citation>
    <scope>IDENTIFICATION</scope>
    <source>
        <strain evidence="2">subsp. malaccensis</strain>
    </source>
</reference>